<accession>A0A6I3M3Z9</accession>
<reference evidence="2 3" key="1">
    <citation type="submission" date="2019-11" db="EMBL/GenBank/DDBJ databases">
        <title>Agromyces kandeliae sp. nov., isolated from mangrove soil.</title>
        <authorList>
            <person name="Wang R."/>
        </authorList>
    </citation>
    <scope>NUCLEOTIDE SEQUENCE [LARGE SCALE GENOMIC DNA]</scope>
    <source>
        <strain evidence="2 3">JCM 11433</strain>
    </source>
</reference>
<evidence type="ECO:0000313" key="2">
    <source>
        <dbReference type="EMBL" id="MTH68035.1"/>
    </source>
</evidence>
<dbReference type="OrthoDB" id="5007601at2"/>
<feature type="signal peptide" evidence="1">
    <location>
        <begin position="1"/>
        <end position="25"/>
    </location>
</feature>
<dbReference type="AlphaFoldDB" id="A0A6I3M3Z9"/>
<evidence type="ECO:0000313" key="3">
    <source>
        <dbReference type="Proteomes" id="UP000433071"/>
    </source>
</evidence>
<protein>
    <recommendedName>
        <fullName evidence="4">DUF320 domain-containing protein</fullName>
    </recommendedName>
</protein>
<evidence type="ECO:0008006" key="4">
    <source>
        <dbReference type="Google" id="ProtNLM"/>
    </source>
</evidence>
<comment type="caution">
    <text evidence="2">The sequence shown here is derived from an EMBL/GenBank/DDBJ whole genome shotgun (WGS) entry which is preliminary data.</text>
</comment>
<keyword evidence="1" id="KW-0732">Signal</keyword>
<keyword evidence="3" id="KW-1185">Reference proteome</keyword>
<dbReference type="RefSeq" id="WP_155051081.1">
    <property type="nucleotide sequence ID" value="NZ_BAAAIB010000001.1"/>
</dbReference>
<feature type="chain" id="PRO_5026348138" description="DUF320 domain-containing protein" evidence="1">
    <location>
        <begin position="26"/>
        <end position="73"/>
    </location>
</feature>
<proteinExistence type="predicted"/>
<gene>
    <name evidence="2" type="ORF">GJ743_06580</name>
</gene>
<sequence>MKRILATGFIIGLAAVGLAAAPANAAPNDAACFGGIHKTLNTEGALGFNGVGEVVKAVGGQTKNEIARGLCGD</sequence>
<dbReference type="Proteomes" id="UP000433071">
    <property type="component" value="Unassembled WGS sequence"/>
</dbReference>
<dbReference type="EMBL" id="WMLB01000017">
    <property type="protein sequence ID" value="MTH68035.1"/>
    <property type="molecule type" value="Genomic_DNA"/>
</dbReference>
<name>A0A6I3M3Z9_9MICO</name>
<organism evidence="2 3">
    <name type="scientific">Agromyces bracchium</name>
    <dbReference type="NCBI Taxonomy" id="88376"/>
    <lineage>
        <taxon>Bacteria</taxon>
        <taxon>Bacillati</taxon>
        <taxon>Actinomycetota</taxon>
        <taxon>Actinomycetes</taxon>
        <taxon>Micrococcales</taxon>
        <taxon>Microbacteriaceae</taxon>
        <taxon>Agromyces</taxon>
    </lineage>
</organism>
<evidence type="ECO:0000256" key="1">
    <source>
        <dbReference type="SAM" id="SignalP"/>
    </source>
</evidence>